<dbReference type="GO" id="GO:0016301">
    <property type="term" value="F:kinase activity"/>
    <property type="evidence" value="ECO:0007669"/>
    <property type="project" value="UniProtKB-KW"/>
</dbReference>
<dbReference type="PANTHER" id="PTHR30605">
    <property type="entry name" value="ANHYDRO-N-ACETYLMURAMIC ACID KINASE"/>
    <property type="match status" value="1"/>
</dbReference>
<dbReference type="InterPro" id="IPR005338">
    <property type="entry name" value="Anhydro_N_Ac-Mur_kinase"/>
</dbReference>
<evidence type="ECO:0000256" key="1">
    <source>
        <dbReference type="HAMAP-Rule" id="MF_01270"/>
    </source>
</evidence>
<evidence type="ECO:0000313" key="2">
    <source>
        <dbReference type="EMBL" id="MCE2594976.1"/>
    </source>
</evidence>
<comment type="similarity">
    <text evidence="1">Belongs to the anhydro-N-acetylmuramic acid kinase family.</text>
</comment>
<comment type="caution">
    <text evidence="2">The sequence shown here is derived from an EMBL/GenBank/DDBJ whole genome shotgun (WGS) entry which is preliminary data.</text>
</comment>
<evidence type="ECO:0000313" key="3">
    <source>
        <dbReference type="Proteomes" id="UP001201273"/>
    </source>
</evidence>
<dbReference type="Proteomes" id="UP001201273">
    <property type="component" value="Unassembled WGS sequence"/>
</dbReference>
<dbReference type="NCBIfam" id="NF007139">
    <property type="entry name" value="PRK09585.1-3"/>
    <property type="match status" value="1"/>
</dbReference>
<keyword evidence="1 2" id="KW-0808">Transferase</keyword>
<keyword evidence="1" id="KW-0119">Carbohydrate metabolism</keyword>
<keyword evidence="1 2" id="KW-0418">Kinase</keyword>
<keyword evidence="1" id="KW-0547">Nucleotide-binding</keyword>
<comment type="catalytic activity">
    <reaction evidence="1">
        <text>1,6-anhydro-N-acetyl-beta-muramate + ATP + H2O = N-acetyl-D-muramate 6-phosphate + ADP + H(+)</text>
        <dbReference type="Rhea" id="RHEA:24952"/>
        <dbReference type="ChEBI" id="CHEBI:15377"/>
        <dbReference type="ChEBI" id="CHEBI:15378"/>
        <dbReference type="ChEBI" id="CHEBI:30616"/>
        <dbReference type="ChEBI" id="CHEBI:58690"/>
        <dbReference type="ChEBI" id="CHEBI:58722"/>
        <dbReference type="ChEBI" id="CHEBI:456216"/>
        <dbReference type="EC" id="2.7.1.170"/>
    </reaction>
</comment>
<comment type="pathway">
    <text evidence="1">Cell wall biogenesis; peptidoglycan recycling.</text>
</comment>
<keyword evidence="3" id="KW-1185">Reference proteome</keyword>
<dbReference type="InterPro" id="IPR043129">
    <property type="entry name" value="ATPase_NBD"/>
</dbReference>
<keyword evidence="1" id="KW-0067">ATP-binding</keyword>
<name>A0ABS8W7L7_9GAMM</name>
<dbReference type="EC" id="2.7.1.170" evidence="1"/>
<comment type="pathway">
    <text evidence="1">Amino-sugar metabolism; 1,6-anhydro-N-acetylmuramate degradation.</text>
</comment>
<dbReference type="PANTHER" id="PTHR30605:SF0">
    <property type="entry name" value="ANHYDRO-N-ACETYLMURAMIC ACID KINASE"/>
    <property type="match status" value="1"/>
</dbReference>
<dbReference type="EMBL" id="JAIMJA010000008">
    <property type="protein sequence ID" value="MCE2594976.1"/>
    <property type="molecule type" value="Genomic_DNA"/>
</dbReference>
<sequence>MPNSQQSQQYYIGLMSGTSLDGLDVSIVDFNDLGVNSLYGKTFPLPPWMKEEVLAICQGQSLTLAQLGELDRKIGLFHGSCVNQALEETGLSPNNIKAIGNHGQTVHHQPESEHPFTMQVGDANLIAATTGIVTVADFRRMDMAYGGQGAPLVPAFHQAMFSHPEQGQIVLNIGGIANITVLSPGRPTLGYDTGPGNMLLNAWVSTQLNQEYDSGGAWAASGQLIPELLDAFLAEPYFSVAPPKSTGRELFNLAWLKSHLKPEYKNEDIQHTLSMLTARSIADQIKRFEGVKELLICGGGVHNRQLINTLRCLLPDHTIRSTQAVNIDPDFVEAIAFAWLAKQRIEGRAGSLPIVTGAQKEACLGAIYQP</sequence>
<organism evidence="2 3">
    <name type="scientific">Motilimonas cestriensis</name>
    <dbReference type="NCBI Taxonomy" id="2742685"/>
    <lineage>
        <taxon>Bacteria</taxon>
        <taxon>Pseudomonadati</taxon>
        <taxon>Pseudomonadota</taxon>
        <taxon>Gammaproteobacteria</taxon>
        <taxon>Alteromonadales</taxon>
        <taxon>Alteromonadales genera incertae sedis</taxon>
        <taxon>Motilimonas</taxon>
    </lineage>
</organism>
<dbReference type="CDD" id="cd24050">
    <property type="entry name" value="ASKHA_NBD_ANMK"/>
    <property type="match status" value="1"/>
</dbReference>
<dbReference type="SUPFAM" id="SSF53067">
    <property type="entry name" value="Actin-like ATPase domain"/>
    <property type="match status" value="1"/>
</dbReference>
<reference evidence="2 3" key="1">
    <citation type="journal article" date="2022" name="Environ. Microbiol. Rep.">
        <title>Eco-phylogenetic analyses reveal divergent evolution of vitamin B12 metabolism in the marine bacterial family 'Psychromonadaceae'.</title>
        <authorList>
            <person name="Jin X."/>
            <person name="Yang Y."/>
            <person name="Cao H."/>
            <person name="Gao B."/>
            <person name="Zhao Z."/>
        </authorList>
    </citation>
    <scope>NUCLEOTIDE SEQUENCE [LARGE SCALE GENOMIC DNA]</scope>
    <source>
        <strain evidence="2 3">MKS20</strain>
    </source>
</reference>
<dbReference type="Pfam" id="PF03702">
    <property type="entry name" value="AnmK"/>
    <property type="match status" value="1"/>
</dbReference>
<proteinExistence type="inferred from homology"/>
<protein>
    <recommendedName>
        <fullName evidence="1">Anhydro-N-acetylmuramic acid kinase</fullName>
        <ecNumber evidence="1">2.7.1.170</ecNumber>
    </recommendedName>
    <alternativeName>
        <fullName evidence="1">AnhMurNAc kinase</fullName>
    </alternativeName>
</protein>
<dbReference type="NCBIfam" id="NF007148">
    <property type="entry name" value="PRK09585.3-2"/>
    <property type="match status" value="1"/>
</dbReference>
<gene>
    <name evidence="1" type="primary">anmK</name>
    <name evidence="2" type="ORF">K6Y31_09125</name>
</gene>
<accession>A0ABS8W7L7</accession>
<feature type="binding site" evidence="1">
    <location>
        <begin position="17"/>
        <end position="24"/>
    </location>
    <ligand>
        <name>ATP</name>
        <dbReference type="ChEBI" id="CHEBI:30616"/>
    </ligand>
</feature>
<comment type="function">
    <text evidence="1">Catalyzes the specific phosphorylation of 1,6-anhydro-N-acetylmuramic acid (anhMurNAc) with the simultaneous cleavage of the 1,6-anhydro ring, generating MurNAc-6-P. Is required for the utilization of anhMurNAc either imported from the medium or derived from its own cell wall murein, and thus plays a role in cell wall recycling.</text>
</comment>
<dbReference type="HAMAP" id="MF_01270">
    <property type="entry name" value="AnhMurNAc_kinase"/>
    <property type="match status" value="1"/>
</dbReference>
<dbReference type="Gene3D" id="3.30.420.40">
    <property type="match status" value="2"/>
</dbReference>
<dbReference type="RefSeq" id="WP_233052487.1">
    <property type="nucleotide sequence ID" value="NZ_JAIMJA010000008.1"/>
</dbReference>